<evidence type="ECO:0000259" key="1">
    <source>
        <dbReference type="Pfam" id="PF18790"/>
    </source>
</evidence>
<sequence>MKLKDLPAKIAEFWRKPANSDATTEFDRGGDHEAVDDLDMGDIEDVSDVEDIFGDSMSRWTGASVQDIKALGNYENSPWETLACKHLSRTVPPEYQGWVKEARREHPDATMALTNSLASTTSAVQIVAIDNAGESLVCSYVSFDYEGSEGYAFKIMPKEEAFTIIENYRASHDIVKEFASEHGFGLLPNRFDYSDIAGSFARSYKPVVSMEAHDIIELYLEDEIEDLYPLAGQTYIGPIEAISSGVVLQRVKDGGYVAHEAKCLVGLDLPAQRGNSPVQIRYRTGDVGIVQDANLGHELDRGIELAKDGYGF</sequence>
<accession>A0A1M5YKI4</accession>
<dbReference type="STRING" id="658167.SAMN04488135_109188"/>
<evidence type="ECO:0000313" key="3">
    <source>
        <dbReference type="Proteomes" id="UP000184226"/>
    </source>
</evidence>
<name>A0A1M5YKI4_9BURK</name>
<keyword evidence="3" id="KW-1185">Reference proteome</keyword>
<dbReference type="Pfam" id="PF18790">
    <property type="entry name" value="KfrB"/>
    <property type="match status" value="1"/>
</dbReference>
<dbReference type="InterPro" id="IPR040782">
    <property type="entry name" value="KfrB"/>
</dbReference>
<dbReference type="OrthoDB" id="8687274at2"/>
<protein>
    <recommendedName>
        <fullName evidence="1">KfrB domain-containing protein</fullName>
    </recommendedName>
</protein>
<feature type="domain" description="KfrB" evidence="1">
    <location>
        <begin position="234"/>
        <end position="290"/>
    </location>
</feature>
<organism evidence="2 3">
    <name type="scientific">Pollutimonas bauzanensis</name>
    <dbReference type="NCBI Taxonomy" id="658167"/>
    <lineage>
        <taxon>Bacteria</taxon>
        <taxon>Pseudomonadati</taxon>
        <taxon>Pseudomonadota</taxon>
        <taxon>Betaproteobacteria</taxon>
        <taxon>Burkholderiales</taxon>
        <taxon>Alcaligenaceae</taxon>
        <taxon>Pollutimonas</taxon>
    </lineage>
</organism>
<dbReference type="Proteomes" id="UP000184226">
    <property type="component" value="Unassembled WGS sequence"/>
</dbReference>
<gene>
    <name evidence="2" type="ORF">SAMN04488135_109188</name>
</gene>
<reference evidence="2 3" key="1">
    <citation type="submission" date="2016-11" db="EMBL/GenBank/DDBJ databases">
        <authorList>
            <person name="Jaros S."/>
            <person name="Januszkiewicz K."/>
            <person name="Wedrychowicz H."/>
        </authorList>
    </citation>
    <scope>NUCLEOTIDE SEQUENCE [LARGE SCALE GENOMIC DNA]</scope>
    <source>
        <strain evidence="2 3">CGMCC 1.10190</strain>
    </source>
</reference>
<dbReference type="EMBL" id="FQXE01000009">
    <property type="protein sequence ID" value="SHI12555.1"/>
    <property type="molecule type" value="Genomic_DNA"/>
</dbReference>
<proteinExistence type="predicted"/>
<dbReference type="RefSeq" id="WP_073105081.1">
    <property type="nucleotide sequence ID" value="NZ_FQXE01000009.1"/>
</dbReference>
<evidence type="ECO:0000313" key="2">
    <source>
        <dbReference type="EMBL" id="SHI12555.1"/>
    </source>
</evidence>
<dbReference type="AlphaFoldDB" id="A0A1M5YKI4"/>